<dbReference type="EC" id="2.4.1.228" evidence="10"/>
<dbReference type="PANTHER" id="PTHR12042:SF17">
    <property type="entry name" value="LACTOSYLCERAMIDE 4-ALPHA-GALACTOSYLTRANSFERASE"/>
    <property type="match status" value="1"/>
</dbReference>
<dbReference type="InterPro" id="IPR007577">
    <property type="entry name" value="GlycoTrfase_DXD_sugar-bd_CS"/>
</dbReference>
<comment type="pathway">
    <text evidence="2">Glycolipid biosynthesis.</text>
</comment>
<evidence type="ECO:0000256" key="5">
    <source>
        <dbReference type="ARBA" id="ARBA00022676"/>
    </source>
</evidence>
<evidence type="ECO:0000256" key="14">
    <source>
        <dbReference type="ARBA" id="ARBA00043154"/>
    </source>
</evidence>
<evidence type="ECO:0000256" key="3">
    <source>
        <dbReference type="ARBA" id="ARBA00009003"/>
    </source>
</evidence>
<reference evidence="20" key="2">
    <citation type="submission" date="2025-09" db="UniProtKB">
        <authorList>
            <consortium name="Ensembl"/>
        </authorList>
    </citation>
    <scope>IDENTIFICATION</scope>
</reference>
<keyword evidence="8" id="KW-0443">Lipid metabolism</keyword>
<gene>
    <name evidence="20" type="primary">A4galt</name>
</gene>
<keyword evidence="18" id="KW-1133">Transmembrane helix</keyword>
<dbReference type="SUPFAM" id="SSF53448">
    <property type="entry name" value="Nucleotide-diphospho-sugar transferases"/>
    <property type="match status" value="1"/>
</dbReference>
<keyword evidence="18" id="KW-0812">Transmembrane</keyword>
<dbReference type="Gene3D" id="3.90.550.20">
    <property type="match status" value="1"/>
</dbReference>
<evidence type="ECO:0000256" key="6">
    <source>
        <dbReference type="ARBA" id="ARBA00022679"/>
    </source>
</evidence>
<evidence type="ECO:0000256" key="2">
    <source>
        <dbReference type="ARBA" id="ARBA00004934"/>
    </source>
</evidence>
<dbReference type="InterPro" id="IPR007652">
    <property type="entry name" value="A1-4-GlycosylTfrase_dom"/>
</dbReference>
<dbReference type="GeneTree" id="ENSGT00510000047981"/>
<evidence type="ECO:0000256" key="1">
    <source>
        <dbReference type="ARBA" id="ARBA00004323"/>
    </source>
</evidence>
<keyword evidence="7" id="KW-0333">Golgi apparatus</keyword>
<dbReference type="Pfam" id="PF04488">
    <property type="entry name" value="Gly_transf_sug"/>
    <property type="match status" value="1"/>
</dbReference>
<evidence type="ECO:0000313" key="21">
    <source>
        <dbReference type="Proteomes" id="UP000694381"/>
    </source>
</evidence>
<evidence type="ECO:0000256" key="17">
    <source>
        <dbReference type="ARBA" id="ARBA00049327"/>
    </source>
</evidence>
<dbReference type="AlphaFoldDB" id="A0A8C6RDM9"/>
<feature type="transmembrane region" description="Helical" evidence="18">
    <location>
        <begin position="51"/>
        <end position="71"/>
    </location>
</feature>
<evidence type="ECO:0000313" key="20">
    <source>
        <dbReference type="Ensembl" id="ENSNGAP00000016722.1"/>
    </source>
</evidence>
<evidence type="ECO:0000256" key="9">
    <source>
        <dbReference type="ARBA" id="ARBA00023136"/>
    </source>
</evidence>
<evidence type="ECO:0000256" key="15">
    <source>
        <dbReference type="ARBA" id="ARBA00043186"/>
    </source>
</evidence>
<organism evidence="20 21">
    <name type="scientific">Nannospalax galili</name>
    <name type="common">Northern Israeli blind subterranean mole rat</name>
    <name type="synonym">Spalax galili</name>
    <dbReference type="NCBI Taxonomy" id="1026970"/>
    <lineage>
        <taxon>Eukaryota</taxon>
        <taxon>Metazoa</taxon>
        <taxon>Chordata</taxon>
        <taxon>Craniata</taxon>
        <taxon>Vertebrata</taxon>
        <taxon>Euteleostomi</taxon>
        <taxon>Mammalia</taxon>
        <taxon>Eutheria</taxon>
        <taxon>Euarchontoglires</taxon>
        <taxon>Glires</taxon>
        <taxon>Rodentia</taxon>
        <taxon>Myomorpha</taxon>
        <taxon>Muroidea</taxon>
        <taxon>Spalacidae</taxon>
        <taxon>Spalacinae</taxon>
        <taxon>Nannospalax</taxon>
    </lineage>
</organism>
<dbReference type="GO" id="GO:0050512">
    <property type="term" value="F:lactosylceramide 4-alpha-galactosyltransferase activity"/>
    <property type="evidence" value="ECO:0007669"/>
    <property type="project" value="UniProtKB-EC"/>
</dbReference>
<accession>A0A8C6RDM9</accession>
<feature type="domain" description="Alpha 1,4-glycosyltransferase" evidence="19">
    <location>
        <begin position="249"/>
        <end position="374"/>
    </location>
</feature>
<dbReference type="GO" id="GO:0000139">
    <property type="term" value="C:Golgi membrane"/>
    <property type="evidence" value="ECO:0007669"/>
    <property type="project" value="UniProtKB-SubCell"/>
</dbReference>
<dbReference type="InterPro" id="IPR029044">
    <property type="entry name" value="Nucleotide-diphossugar_trans"/>
</dbReference>
<comment type="catalytic activity">
    <reaction evidence="16">
        <text>a beta-D-Gal-(1-&gt;4)-beta-D-Glc-(1&lt;-&gt;1)-Cer(d18:1(4E)) + UDP-alpha-D-galactose = a globoside Gb3Cer (d18:1(4E)) + UDP + H(+)</text>
        <dbReference type="Rhea" id="RHEA:11924"/>
        <dbReference type="ChEBI" id="CHEBI:15378"/>
        <dbReference type="ChEBI" id="CHEBI:17950"/>
        <dbReference type="ChEBI" id="CHEBI:18313"/>
        <dbReference type="ChEBI" id="CHEBI:58223"/>
        <dbReference type="ChEBI" id="CHEBI:66914"/>
        <dbReference type="EC" id="2.4.1.228"/>
    </reaction>
    <physiologicalReaction direction="left-to-right" evidence="16">
        <dbReference type="Rhea" id="RHEA:11925"/>
    </physiologicalReaction>
</comment>
<dbReference type="GO" id="GO:0001576">
    <property type="term" value="P:globoside biosynthetic process"/>
    <property type="evidence" value="ECO:0007669"/>
    <property type="project" value="Ensembl"/>
</dbReference>
<sequence length="379" mass="43494">MPVTSLPECWCSSLADQPIPVGSSCSDLGETMSKPPDYLLRLLRGTPRQRVCTLFVISFKFTFFVSLMIYWHTAGEPKDQGRLYNLPVDIPCPWLTLPTLPSGNIFFLETSDRISPNFLFMCSVESAARAHPESQVVVLMKGLPRDSAALPRNLGISLLRCFPNVQIRPLDLQGLFQDTPLAPWYLDLQRSWEPYLLPVLSDASRIALLWKFGGIYLDTDFIVLKNLRNLTNVLGIQSRYVLNGAFLSFERQHEFLELCIRDFVAHYNGWIWGHQGPQLLTRVFKKWCSIRSLEESHSCRGVTALPPEAFYPIPWQNWKKYFEDISPEELARLLNATYAVHVWNKKSQGTHFEATSRALLAQLHARYCPKTHEVMKLYL</sequence>
<keyword evidence="21" id="KW-1185">Reference proteome</keyword>
<evidence type="ECO:0000256" key="12">
    <source>
        <dbReference type="ARBA" id="ARBA00041556"/>
    </source>
</evidence>
<evidence type="ECO:0000256" key="8">
    <source>
        <dbReference type="ARBA" id="ARBA00023098"/>
    </source>
</evidence>
<dbReference type="Ensembl" id="ENSNGAT00000022343.1">
    <property type="protein sequence ID" value="ENSNGAP00000016722.1"/>
    <property type="gene ID" value="ENSNGAG00000017374.1"/>
</dbReference>
<evidence type="ECO:0000256" key="18">
    <source>
        <dbReference type="SAM" id="Phobius"/>
    </source>
</evidence>
<comment type="catalytic activity">
    <reaction evidence="17">
        <text>a beta-D-Gal-(1&lt;-&gt;1')-ceramide + UDP-alpha-D-galactose = alpha-D-Gal-(1-&gt;4)-beta-D-Gal-(1&lt;-&gt;1')-Cer + UDP + H(+)</text>
        <dbReference type="Rhea" id="RHEA:60044"/>
        <dbReference type="ChEBI" id="CHEBI:15378"/>
        <dbReference type="ChEBI" id="CHEBI:58223"/>
        <dbReference type="ChEBI" id="CHEBI:66914"/>
        <dbReference type="ChEBI" id="CHEBI:143593"/>
        <dbReference type="ChEBI" id="CHEBI:143594"/>
    </reaction>
    <physiologicalReaction direction="left-to-right" evidence="17">
        <dbReference type="Rhea" id="RHEA:60045"/>
    </physiologicalReaction>
</comment>
<evidence type="ECO:0000256" key="11">
    <source>
        <dbReference type="ARBA" id="ARBA00040835"/>
    </source>
</evidence>
<protein>
    <recommendedName>
        <fullName evidence="11">Lactosylceramide 4-alpha-galactosyltransferase</fullName>
        <ecNumber evidence="10">2.4.1.228</ecNumber>
    </recommendedName>
    <alternativeName>
        <fullName evidence="15">Alpha-1,4-N-acetylglucosaminyltransferase</fullName>
    </alternativeName>
    <alternativeName>
        <fullName evidence="13">Alpha-1,4-galactosyltransferase</fullName>
    </alternativeName>
    <alternativeName>
        <fullName evidence="14">Globotriaosylceramide synthase</fullName>
    </alternativeName>
    <alternativeName>
        <fullName evidence="12">UDP-galactose:beta-D-galactosyl-beta1-R 4-alpha-D-galactosyltransferase</fullName>
    </alternativeName>
</protein>
<evidence type="ECO:0000259" key="19">
    <source>
        <dbReference type="Pfam" id="PF04572"/>
    </source>
</evidence>
<evidence type="ECO:0000256" key="4">
    <source>
        <dbReference type="ARBA" id="ARBA00022516"/>
    </source>
</evidence>
<evidence type="ECO:0000256" key="16">
    <source>
        <dbReference type="ARBA" id="ARBA00048195"/>
    </source>
</evidence>
<reference evidence="20" key="1">
    <citation type="submission" date="2025-08" db="UniProtKB">
        <authorList>
            <consortium name="Ensembl"/>
        </authorList>
    </citation>
    <scope>IDENTIFICATION</scope>
</reference>
<dbReference type="InterPro" id="IPR051981">
    <property type="entry name" value="Glycosyltransf_32"/>
</dbReference>
<dbReference type="Proteomes" id="UP000694381">
    <property type="component" value="Unassembled WGS sequence"/>
</dbReference>
<dbReference type="GO" id="GO:0015643">
    <property type="term" value="F:toxic substance binding"/>
    <property type="evidence" value="ECO:0007669"/>
    <property type="project" value="Ensembl"/>
</dbReference>
<comment type="similarity">
    <text evidence="3">Belongs to the glycosyltransferase 32 family.</text>
</comment>
<name>A0A8C6RDM9_NANGA</name>
<dbReference type="FunFam" id="3.90.550.20:FF:000003">
    <property type="entry name" value="Lactosylceramide 4-alpha-galactosyltransferase"/>
    <property type="match status" value="1"/>
</dbReference>
<dbReference type="GO" id="GO:0007009">
    <property type="term" value="P:plasma membrane organization"/>
    <property type="evidence" value="ECO:0007669"/>
    <property type="project" value="Ensembl"/>
</dbReference>
<keyword evidence="4" id="KW-0444">Lipid biosynthesis</keyword>
<keyword evidence="9 18" id="KW-0472">Membrane</keyword>
<evidence type="ECO:0000256" key="10">
    <source>
        <dbReference type="ARBA" id="ARBA00039051"/>
    </source>
</evidence>
<keyword evidence="5" id="KW-0328">Glycosyltransferase</keyword>
<evidence type="ECO:0000256" key="13">
    <source>
        <dbReference type="ARBA" id="ARBA00041849"/>
    </source>
</evidence>
<keyword evidence="6" id="KW-0808">Transferase</keyword>
<comment type="subcellular location">
    <subcellularLocation>
        <location evidence="1">Golgi apparatus membrane</location>
        <topology evidence="1">Single-pass type II membrane protein</topology>
    </subcellularLocation>
</comment>
<dbReference type="Pfam" id="PF04572">
    <property type="entry name" value="Gb3_synth"/>
    <property type="match status" value="1"/>
</dbReference>
<dbReference type="PANTHER" id="PTHR12042">
    <property type="entry name" value="LACTOSYLCERAMIDE 4-ALPHA-GALACTOSYLTRANSFERASE ALPHA- 1,4-GALACTOSYLTRANSFERASE"/>
    <property type="match status" value="1"/>
</dbReference>
<evidence type="ECO:0000256" key="7">
    <source>
        <dbReference type="ARBA" id="ARBA00023034"/>
    </source>
</evidence>
<proteinExistence type="inferred from homology"/>